<protein>
    <submittedName>
        <fullName evidence="2">Four-helix bundle copper-binding protein</fullName>
    </submittedName>
</protein>
<proteinExistence type="predicted"/>
<evidence type="ECO:0000313" key="2">
    <source>
        <dbReference type="EMBL" id="UUF08932.1"/>
    </source>
</evidence>
<accession>A0A9Q9CS48</accession>
<dbReference type="InterPro" id="IPR044543">
    <property type="entry name" value="YHJQ-like"/>
</dbReference>
<dbReference type="InterPro" id="IPR005560">
    <property type="entry name" value="Csp_YhjQ"/>
</dbReference>
<dbReference type="Pfam" id="PF03860">
    <property type="entry name" value="Csp"/>
    <property type="match status" value="1"/>
</dbReference>
<dbReference type="EMBL" id="CP071250">
    <property type="protein sequence ID" value="UUF08932.1"/>
    <property type="molecule type" value="Genomic_DNA"/>
</dbReference>
<evidence type="ECO:0000313" key="1">
    <source>
        <dbReference type="EMBL" id="UUF05611.1"/>
    </source>
</evidence>
<name>A0A9Q9CS48_9FIRM</name>
<sequence length="112" mass="12608">MSTRYQECVDECLACMKACNFCFNACLIDDHMEPFAHCIHLTKDCADICSFVAKALSSQTNFKNQLCQVCAEICRVCSVECMKHAHTYQHCLRCAQACESCAIACDKVLEVY</sequence>
<dbReference type="Proteomes" id="UP001058072">
    <property type="component" value="Chromosome"/>
</dbReference>
<organism evidence="2 4">
    <name type="scientific">Turicibacter bilis</name>
    <dbReference type="NCBI Taxonomy" id="2735723"/>
    <lineage>
        <taxon>Bacteria</taxon>
        <taxon>Bacillati</taxon>
        <taxon>Bacillota</taxon>
        <taxon>Erysipelotrichia</taxon>
        <taxon>Erysipelotrichales</taxon>
        <taxon>Turicibacteraceae</taxon>
        <taxon>Turicibacter</taxon>
    </lineage>
</organism>
<dbReference type="PANTHER" id="PTHR37310">
    <property type="entry name" value="CYTOPLASMIC PROTEIN-RELATED"/>
    <property type="match status" value="1"/>
</dbReference>
<gene>
    <name evidence="1" type="ORF">J0J69_11185</name>
    <name evidence="2" type="ORF">J0J70_02680</name>
</gene>
<dbReference type="AlphaFoldDB" id="A0A9Q9CS48"/>
<evidence type="ECO:0000313" key="4">
    <source>
        <dbReference type="Proteomes" id="UP001058072"/>
    </source>
</evidence>
<keyword evidence="3" id="KW-1185">Reference proteome</keyword>
<dbReference type="Gene3D" id="1.20.1270.360">
    <property type="match status" value="1"/>
</dbReference>
<reference evidence="2 3" key="1">
    <citation type="submission" date="2021-03" db="EMBL/GenBank/DDBJ databases">
        <title>Comparative Genomics and Metabolomics in the genus Turicibacter.</title>
        <authorList>
            <person name="Maki J."/>
            <person name="Looft T."/>
        </authorList>
    </citation>
    <scope>NUCLEOTIDE SEQUENCE</scope>
    <source>
        <strain evidence="2">ISU324</strain>
        <strain evidence="1 3">MMM721</strain>
    </source>
</reference>
<dbReference type="Proteomes" id="UP001058016">
    <property type="component" value="Chromosome"/>
</dbReference>
<dbReference type="PANTHER" id="PTHR37310:SF1">
    <property type="entry name" value="CYTOPLASMIC PROTEIN"/>
    <property type="match status" value="1"/>
</dbReference>
<dbReference type="EMBL" id="CP071249">
    <property type="protein sequence ID" value="UUF05611.1"/>
    <property type="molecule type" value="Genomic_DNA"/>
</dbReference>
<dbReference type="CDD" id="cd08026">
    <property type="entry name" value="DUF326"/>
    <property type="match status" value="1"/>
</dbReference>
<dbReference type="RefSeq" id="WP_055245090.1">
    <property type="nucleotide sequence ID" value="NZ_CP071249.1"/>
</dbReference>
<evidence type="ECO:0000313" key="3">
    <source>
        <dbReference type="Proteomes" id="UP001058016"/>
    </source>
</evidence>